<dbReference type="PROSITE" id="PS51731">
    <property type="entry name" value="GNAT_NAGS"/>
    <property type="match status" value="1"/>
</dbReference>
<keyword evidence="10 13" id="KW-0496">Mitochondrion</keyword>
<evidence type="ECO:0000256" key="8">
    <source>
        <dbReference type="ARBA" id="ARBA00022679"/>
    </source>
</evidence>
<dbReference type="Pfam" id="PF04768">
    <property type="entry name" value="NAT"/>
    <property type="match status" value="1"/>
</dbReference>
<dbReference type="Gene3D" id="3.40.630.30">
    <property type="match status" value="1"/>
</dbReference>
<comment type="pathway">
    <text evidence="3 13">Amino-acid biosynthesis; L-arginine biosynthesis; N(2)-acetyl-L-ornithine from L-glutamate: step 1/4.</text>
</comment>
<comment type="caution">
    <text evidence="16">The sequence shown here is derived from an EMBL/GenBank/DDBJ whole genome shotgun (WGS) entry which is preliminary data.</text>
</comment>
<evidence type="ECO:0000256" key="2">
    <source>
        <dbReference type="ARBA" id="ARBA00004173"/>
    </source>
</evidence>
<dbReference type="InterPro" id="IPR011190">
    <property type="entry name" value="GlcNAc_Synth_fun"/>
</dbReference>
<dbReference type="InterPro" id="IPR006855">
    <property type="entry name" value="Vertebrate-like_GNAT_dom"/>
</dbReference>
<evidence type="ECO:0000256" key="1">
    <source>
        <dbReference type="ARBA" id="ARBA00002294"/>
    </source>
</evidence>
<dbReference type="EMBL" id="JBBJBU010000002">
    <property type="protein sequence ID" value="KAK7206920.1"/>
    <property type="molecule type" value="Genomic_DNA"/>
</dbReference>
<dbReference type="PIRSF" id="PIRSF007892">
    <property type="entry name" value="NAGS_fungal"/>
    <property type="match status" value="1"/>
</dbReference>
<dbReference type="PANTHER" id="PTHR23342:SF4">
    <property type="entry name" value="AMINO-ACID ACETYLTRANSFERASE, MITOCHONDRIAL"/>
    <property type="match status" value="1"/>
</dbReference>
<dbReference type="Gene3D" id="3.40.1160.10">
    <property type="entry name" value="Acetylglutamate kinase-like"/>
    <property type="match status" value="1"/>
</dbReference>
<comment type="function">
    <text evidence="1 13">N-acetylglutamate synthase involved in arginine biosynthesis.</text>
</comment>
<dbReference type="EC" id="2.3.1.1" evidence="5 13"/>
<evidence type="ECO:0000256" key="9">
    <source>
        <dbReference type="ARBA" id="ARBA00022946"/>
    </source>
</evidence>
<evidence type="ECO:0000256" key="6">
    <source>
        <dbReference type="ARBA" id="ARBA00018802"/>
    </source>
</evidence>
<evidence type="ECO:0000256" key="5">
    <source>
        <dbReference type="ARBA" id="ARBA00012697"/>
    </source>
</evidence>
<evidence type="ECO:0000256" key="14">
    <source>
        <dbReference type="SAM" id="MobiDB-lite"/>
    </source>
</evidence>
<name>A0ABR1FAQ9_9ASCO</name>
<keyword evidence="11 13" id="KW-0012">Acyltransferase</keyword>
<keyword evidence="8 13" id="KW-0808">Transferase</keyword>
<dbReference type="RefSeq" id="XP_064769953.1">
    <property type="nucleotide sequence ID" value="XM_064914437.1"/>
</dbReference>
<dbReference type="PANTHER" id="PTHR23342">
    <property type="entry name" value="N-ACETYLGLUTAMATE SYNTHASE"/>
    <property type="match status" value="1"/>
</dbReference>
<keyword evidence="9" id="KW-0809">Transit peptide</keyword>
<evidence type="ECO:0000259" key="15">
    <source>
        <dbReference type="PROSITE" id="PS51731"/>
    </source>
</evidence>
<evidence type="ECO:0000256" key="4">
    <source>
        <dbReference type="ARBA" id="ARBA00008694"/>
    </source>
</evidence>
<dbReference type="Proteomes" id="UP001498771">
    <property type="component" value="Unassembled WGS sequence"/>
</dbReference>
<evidence type="ECO:0000256" key="11">
    <source>
        <dbReference type="ARBA" id="ARBA00023315"/>
    </source>
</evidence>
<evidence type="ECO:0000313" key="16">
    <source>
        <dbReference type="EMBL" id="KAK7206920.1"/>
    </source>
</evidence>
<comment type="similarity">
    <text evidence="4 13">Belongs to the acetyltransferase family.</text>
</comment>
<evidence type="ECO:0000256" key="13">
    <source>
        <dbReference type="PIRNR" id="PIRNR007892"/>
    </source>
</evidence>
<gene>
    <name evidence="16" type="ORF">BZA70DRAFT_294288</name>
</gene>
<evidence type="ECO:0000256" key="12">
    <source>
        <dbReference type="ARBA" id="ARBA00048372"/>
    </source>
</evidence>
<protein>
    <recommendedName>
        <fullName evidence="6 13">Amino-acid acetyltransferase, mitochondrial</fullName>
        <ecNumber evidence="5 13">2.3.1.1</ecNumber>
    </recommendedName>
    <alternativeName>
        <fullName evidence="13">Glutamate N-acetyltransferase</fullName>
    </alternativeName>
    <alternativeName>
        <fullName evidence="13">N-acetylglutamate synthase</fullName>
    </alternativeName>
</protein>
<evidence type="ECO:0000313" key="17">
    <source>
        <dbReference type="Proteomes" id="UP001498771"/>
    </source>
</evidence>
<comment type="subcellular location">
    <subcellularLocation>
        <location evidence="2 13">Mitochondrion</location>
    </subcellularLocation>
</comment>
<comment type="catalytic activity">
    <reaction evidence="12 13">
        <text>L-glutamate + acetyl-CoA = N-acetyl-L-glutamate + CoA + H(+)</text>
        <dbReference type="Rhea" id="RHEA:24292"/>
        <dbReference type="ChEBI" id="CHEBI:15378"/>
        <dbReference type="ChEBI" id="CHEBI:29985"/>
        <dbReference type="ChEBI" id="CHEBI:44337"/>
        <dbReference type="ChEBI" id="CHEBI:57287"/>
        <dbReference type="ChEBI" id="CHEBI:57288"/>
        <dbReference type="EC" id="2.3.1.1"/>
    </reaction>
</comment>
<evidence type="ECO:0000256" key="10">
    <source>
        <dbReference type="ARBA" id="ARBA00023128"/>
    </source>
</evidence>
<feature type="compositionally biased region" description="Low complexity" evidence="14">
    <location>
        <begin position="28"/>
        <end position="38"/>
    </location>
</feature>
<reference evidence="16 17" key="1">
    <citation type="submission" date="2024-03" db="EMBL/GenBank/DDBJ databases">
        <title>Genome-scale model development and genomic sequencing of the oleaginous clade Lipomyces.</title>
        <authorList>
            <consortium name="Lawrence Berkeley National Laboratory"/>
            <person name="Czajka J.J."/>
            <person name="Han Y."/>
            <person name="Kim J."/>
            <person name="Mondo S.J."/>
            <person name="Hofstad B.A."/>
            <person name="Robles A."/>
            <person name="Haridas S."/>
            <person name="Riley R."/>
            <person name="LaButti K."/>
            <person name="Pangilinan J."/>
            <person name="Andreopoulos W."/>
            <person name="Lipzen A."/>
            <person name="Yan J."/>
            <person name="Wang M."/>
            <person name="Ng V."/>
            <person name="Grigoriev I.V."/>
            <person name="Spatafora J.W."/>
            <person name="Magnuson J.K."/>
            <person name="Baker S.E."/>
            <person name="Pomraning K.R."/>
        </authorList>
    </citation>
    <scope>NUCLEOTIDE SEQUENCE [LARGE SCALE GENOMIC DNA]</scope>
    <source>
        <strain evidence="16 17">Phaff 52-87</strain>
    </source>
</reference>
<feature type="compositionally biased region" description="Low complexity" evidence="14">
    <location>
        <begin position="1"/>
        <end position="12"/>
    </location>
</feature>
<evidence type="ECO:0000256" key="7">
    <source>
        <dbReference type="ARBA" id="ARBA00022605"/>
    </source>
</evidence>
<keyword evidence="17" id="KW-1185">Reference proteome</keyword>
<keyword evidence="7 13" id="KW-0028">Amino-acid biosynthesis</keyword>
<dbReference type="GeneID" id="90039949"/>
<evidence type="ECO:0000256" key="3">
    <source>
        <dbReference type="ARBA" id="ARBA00004925"/>
    </source>
</evidence>
<sequence length="674" mass="74110">MSNPQTQTTSPKSSPPSSPTTTVFPLQTTSTSSSSSSRSTRSERMICIFQRIPCTGNRSFVAARGGLSLLSNASSLRAHFNVNAVSRLVAEQDSDLADDLSESKELILSVLRSNATKRDARNYITKYSPSDFSAPALETKLRKDFSKKLLTSVSDAAGSFDLYGSAPIELRNMIRVAVVKISAVDSIEEQMMANIGTTVARLARLGLSPVIVVDPADDAVEEKKATCANRKQTKELARISERVAAAIEKPVNPWLRDQSRSTQNEKENITKNKRPRSVAKAETLPALFTHGKPGDPIKLTLPHLLLLAMTNNIVPIVSPLVYSDALSRYSLTSADDVVYEIVTKISAINEPDIIAVEKVIYIDPRGGIPSKERNSGAHILVNLEQEADDILAELAAINASESHIKNLNSFRKLLAAAPATTSGLITTPDVAGLQSTRNPLIYNLLTDRPVISSSLPVEGKKATSHSTTLLRHGMPVMMFYSDHGMRFPDLQTPSSLFPHRTTTPHKVFNGIQTVPSNATIDVDMRKLIDLIENSFGKHLDTAHYLSRINGNIAGLIIAGDYEGGAIVTWEYMRDGTKVAYLDKLAVLRKNQGSAGVADIVFKAMVMQLFPDELIWRSRTVNPVNRWYFERSKGSLRLPGENKKWTMFWTGKETRERDKLDEYATICSSIEPSLK</sequence>
<organism evidence="16 17">
    <name type="scientific">Myxozyma melibiosi</name>
    <dbReference type="NCBI Taxonomy" id="54550"/>
    <lineage>
        <taxon>Eukaryota</taxon>
        <taxon>Fungi</taxon>
        <taxon>Dikarya</taxon>
        <taxon>Ascomycota</taxon>
        <taxon>Saccharomycotina</taxon>
        <taxon>Lipomycetes</taxon>
        <taxon>Lipomycetales</taxon>
        <taxon>Lipomycetaceae</taxon>
        <taxon>Myxozyma</taxon>
    </lineage>
</organism>
<proteinExistence type="inferred from homology"/>
<dbReference type="InterPro" id="IPR036393">
    <property type="entry name" value="AceGlu_kinase-like_sf"/>
</dbReference>
<accession>A0ABR1FAQ9</accession>
<feature type="domain" description="N-acetyltransferase" evidence="15">
    <location>
        <begin position="511"/>
        <end position="672"/>
    </location>
</feature>
<feature type="region of interest" description="Disordered" evidence="14">
    <location>
        <begin position="1"/>
        <end position="38"/>
    </location>
</feature>